<comment type="caution">
    <text evidence="4">The sequence shown here is derived from an EMBL/GenBank/DDBJ whole genome shotgun (WGS) entry which is preliminary data.</text>
</comment>
<dbReference type="Gramene" id="mRNA:HanXRQr2_Chr07g0286921">
    <property type="protein sequence ID" value="mRNA:HanXRQr2_Chr07g0286921"/>
    <property type="gene ID" value="HanXRQr2_Chr07g0286921"/>
</dbReference>
<dbReference type="PROSITE" id="PS51334">
    <property type="entry name" value="PRONE"/>
    <property type="match status" value="1"/>
</dbReference>
<dbReference type="InterPro" id="IPR005512">
    <property type="entry name" value="PRONE_dom"/>
</dbReference>
<organism evidence="4 5">
    <name type="scientific">Helianthus annuus</name>
    <name type="common">Common sunflower</name>
    <dbReference type="NCBI Taxonomy" id="4232"/>
    <lineage>
        <taxon>Eukaryota</taxon>
        <taxon>Viridiplantae</taxon>
        <taxon>Streptophyta</taxon>
        <taxon>Embryophyta</taxon>
        <taxon>Tracheophyta</taxon>
        <taxon>Spermatophyta</taxon>
        <taxon>Magnoliopsida</taxon>
        <taxon>eudicotyledons</taxon>
        <taxon>Gunneridae</taxon>
        <taxon>Pentapetalae</taxon>
        <taxon>asterids</taxon>
        <taxon>campanulids</taxon>
        <taxon>Asterales</taxon>
        <taxon>Asteraceae</taxon>
        <taxon>Asteroideae</taxon>
        <taxon>Heliantheae alliance</taxon>
        <taxon>Heliantheae</taxon>
        <taxon>Helianthus</taxon>
    </lineage>
</organism>
<dbReference type="Pfam" id="PF03759">
    <property type="entry name" value="PRONE"/>
    <property type="match status" value="1"/>
</dbReference>
<reference evidence="4" key="2">
    <citation type="submission" date="2020-06" db="EMBL/GenBank/DDBJ databases">
        <title>Helianthus annuus Genome sequencing and assembly Release 2.</title>
        <authorList>
            <person name="Gouzy J."/>
            <person name="Langlade N."/>
            <person name="Munos S."/>
        </authorList>
    </citation>
    <scope>NUCLEOTIDE SEQUENCE</scope>
    <source>
        <tissue evidence="4">Leaves</tissue>
    </source>
</reference>
<evidence type="ECO:0000313" key="4">
    <source>
        <dbReference type="EMBL" id="KAF5797950.1"/>
    </source>
</evidence>
<sequence>MLQSGKASIGDDLFRILNASSSSTIEMFNSLNLKSEHTALDTINRLEAAILAWKERISTLKSPARPLWSLKDLSMELNKIEFLTIRAQLLLQEIRNKYPNLPQTFLDVMKIQYGKDIAYAILEAYSRVLGNLAFNILTRIGDICQADASVDPNSPMAINSLSGINISGKSDILIFGVSSRHTLFDKMNNIEGKPNLLKAEKASYTVCQKDETDADSVTTPSKCCIGKEVCFTPPKMPP</sequence>
<evidence type="ECO:0000256" key="1">
    <source>
        <dbReference type="ARBA" id="ARBA00022658"/>
    </source>
</evidence>
<keyword evidence="1 2" id="KW-0344">Guanine-nucleotide releasing factor</keyword>
<protein>
    <submittedName>
        <fullName evidence="4">PRONE domain, Rop guanine nucleotide exchange factor</fullName>
    </submittedName>
</protein>
<dbReference type="Gene3D" id="1.20.58.1310">
    <property type="entry name" value="PRONE domain, subdomain 2"/>
    <property type="match status" value="1"/>
</dbReference>
<feature type="domain" description="PRONE" evidence="3">
    <location>
        <begin position="1"/>
        <end position="157"/>
    </location>
</feature>
<keyword evidence="5" id="KW-1185">Reference proteome</keyword>
<evidence type="ECO:0000313" key="5">
    <source>
        <dbReference type="Proteomes" id="UP000215914"/>
    </source>
</evidence>
<dbReference type="InterPro" id="IPR038937">
    <property type="entry name" value="RopGEF"/>
</dbReference>
<reference evidence="4" key="1">
    <citation type="journal article" date="2017" name="Nature">
        <title>The sunflower genome provides insights into oil metabolism, flowering and Asterid evolution.</title>
        <authorList>
            <person name="Badouin H."/>
            <person name="Gouzy J."/>
            <person name="Grassa C.J."/>
            <person name="Murat F."/>
            <person name="Staton S.E."/>
            <person name="Cottret L."/>
            <person name="Lelandais-Briere C."/>
            <person name="Owens G.L."/>
            <person name="Carrere S."/>
            <person name="Mayjonade B."/>
            <person name="Legrand L."/>
            <person name="Gill N."/>
            <person name="Kane N.C."/>
            <person name="Bowers J.E."/>
            <person name="Hubner S."/>
            <person name="Bellec A."/>
            <person name="Berard A."/>
            <person name="Berges H."/>
            <person name="Blanchet N."/>
            <person name="Boniface M.C."/>
            <person name="Brunel D."/>
            <person name="Catrice O."/>
            <person name="Chaidir N."/>
            <person name="Claudel C."/>
            <person name="Donnadieu C."/>
            <person name="Faraut T."/>
            <person name="Fievet G."/>
            <person name="Helmstetter N."/>
            <person name="King M."/>
            <person name="Knapp S.J."/>
            <person name="Lai Z."/>
            <person name="Le Paslier M.C."/>
            <person name="Lippi Y."/>
            <person name="Lorenzon L."/>
            <person name="Mandel J.R."/>
            <person name="Marage G."/>
            <person name="Marchand G."/>
            <person name="Marquand E."/>
            <person name="Bret-Mestries E."/>
            <person name="Morien E."/>
            <person name="Nambeesan S."/>
            <person name="Nguyen T."/>
            <person name="Pegot-Espagnet P."/>
            <person name="Pouilly N."/>
            <person name="Raftis F."/>
            <person name="Sallet E."/>
            <person name="Schiex T."/>
            <person name="Thomas J."/>
            <person name="Vandecasteele C."/>
            <person name="Vares D."/>
            <person name="Vear F."/>
            <person name="Vautrin S."/>
            <person name="Crespi M."/>
            <person name="Mangin B."/>
            <person name="Burke J.M."/>
            <person name="Salse J."/>
            <person name="Munos S."/>
            <person name="Vincourt P."/>
            <person name="Rieseberg L.H."/>
            <person name="Langlade N.B."/>
        </authorList>
    </citation>
    <scope>NUCLEOTIDE SEQUENCE</scope>
    <source>
        <tissue evidence="4">Leaves</tissue>
    </source>
</reference>
<name>A0A9K3IK77_HELAN</name>
<dbReference type="PANTHER" id="PTHR33101">
    <property type="entry name" value="ROP GUANINE NUCLEOTIDE EXCHANGE FACTOR 1"/>
    <property type="match status" value="1"/>
</dbReference>
<dbReference type="PANTHER" id="PTHR33101:SF80">
    <property type="entry name" value="RHO GUANYL-NUCLEOTIDE EXCHANGE FACTOR 14-RELATED"/>
    <property type="match status" value="1"/>
</dbReference>
<gene>
    <name evidence="4" type="ORF">HanXRQr2_Chr07g0286921</name>
</gene>
<accession>A0A9K3IK77</accession>
<dbReference type="GO" id="GO:0005085">
    <property type="term" value="F:guanyl-nucleotide exchange factor activity"/>
    <property type="evidence" value="ECO:0000318"/>
    <property type="project" value="GO_Central"/>
</dbReference>
<proteinExistence type="predicted"/>
<dbReference type="EMBL" id="MNCJ02000322">
    <property type="protein sequence ID" value="KAF5797950.1"/>
    <property type="molecule type" value="Genomic_DNA"/>
</dbReference>
<evidence type="ECO:0000256" key="2">
    <source>
        <dbReference type="PROSITE-ProRule" id="PRU00663"/>
    </source>
</evidence>
<dbReference type="AlphaFoldDB" id="A0A9K3IK77"/>
<evidence type="ECO:0000259" key="3">
    <source>
        <dbReference type="PROSITE" id="PS51334"/>
    </source>
</evidence>
<dbReference type="GO" id="GO:0005886">
    <property type="term" value="C:plasma membrane"/>
    <property type="evidence" value="ECO:0000318"/>
    <property type="project" value="GO_Central"/>
</dbReference>
<dbReference type="Proteomes" id="UP000215914">
    <property type="component" value="Unassembled WGS sequence"/>
</dbReference>